<keyword evidence="1" id="KW-0812">Transmembrane</keyword>
<protein>
    <submittedName>
        <fullName evidence="2">Uncharacterized protein</fullName>
    </submittedName>
</protein>
<reference evidence="2 3" key="1">
    <citation type="submission" date="2015-10" db="EMBL/GenBank/DDBJ databases">
        <title>Corynebacteirum lowii and Corynebacterium oculi species nova, derived from human clinical disease and and emended description of Corynebacterium mastiditis.</title>
        <authorList>
            <person name="Bernard K."/>
            <person name="Pacheco A.L."/>
            <person name="Mcdougall C."/>
            <person name="Burtx T."/>
            <person name="Weibe D."/>
            <person name="Tyler S."/>
            <person name="Olson A.B."/>
            <person name="Cnockaert M."/>
            <person name="Eguchi H."/>
            <person name="Kuwahara T."/>
            <person name="Nakayama-Imaohji H."/>
            <person name="Boudewijins M."/>
            <person name="Van Hoecke F."/>
            <person name="Bernier A.-M."/>
            <person name="Vandamme P."/>
        </authorList>
    </citation>
    <scope>NUCLEOTIDE SEQUENCE [LARGE SCALE GENOMIC DNA]</scope>
    <source>
        <strain evidence="2 3">NML 130206</strain>
    </source>
</reference>
<dbReference type="Proteomes" id="UP000050488">
    <property type="component" value="Unassembled WGS sequence"/>
</dbReference>
<keyword evidence="1" id="KW-1133">Transmembrane helix</keyword>
<comment type="caution">
    <text evidence="2">The sequence shown here is derived from an EMBL/GenBank/DDBJ whole genome shotgun (WGS) entry which is preliminary data.</text>
</comment>
<keyword evidence="3" id="KW-1185">Reference proteome</keyword>
<evidence type="ECO:0000256" key="1">
    <source>
        <dbReference type="SAM" id="Phobius"/>
    </source>
</evidence>
<feature type="transmembrane region" description="Helical" evidence="1">
    <location>
        <begin position="43"/>
        <end position="63"/>
    </location>
</feature>
<name>A0A0Q0YQY8_9CORY</name>
<dbReference type="RefSeq" id="WP_055178841.1">
    <property type="nucleotide sequence ID" value="NZ_JAUSQY010000001.1"/>
</dbReference>
<dbReference type="OrthoDB" id="4410589at2"/>
<feature type="transmembrane region" description="Helical" evidence="1">
    <location>
        <begin position="69"/>
        <end position="87"/>
    </location>
</feature>
<dbReference type="AlphaFoldDB" id="A0A0Q0YQY8"/>
<dbReference type="PATRIC" id="fig|1544413.3.peg.2100"/>
<proteinExistence type="predicted"/>
<sequence>MNLTDAILGNSEAQAERWLRKQEKRPVYLKSWRTPERQRMLRIGYNLTLALGVLTAIVCFFWLPATFAWVFFTIAVCTIWIMMRATIDEKDTAPAAALDEYENQVLNTWRSLAFGVATTLFTALAVAMMVLAVMNPDNLRAYLYSLSLLTLVTLFSLISLPVFGYSLAFYPTQPQED</sequence>
<organism evidence="2 3">
    <name type="scientific">Corynebacterium lowii</name>
    <dbReference type="NCBI Taxonomy" id="1544413"/>
    <lineage>
        <taxon>Bacteria</taxon>
        <taxon>Bacillati</taxon>
        <taxon>Actinomycetota</taxon>
        <taxon>Actinomycetes</taxon>
        <taxon>Mycobacteriales</taxon>
        <taxon>Corynebacteriaceae</taxon>
        <taxon>Corynebacterium</taxon>
    </lineage>
</organism>
<evidence type="ECO:0000313" key="2">
    <source>
        <dbReference type="EMBL" id="KQB84836.1"/>
    </source>
</evidence>
<feature type="transmembrane region" description="Helical" evidence="1">
    <location>
        <begin position="112"/>
        <end position="134"/>
    </location>
</feature>
<evidence type="ECO:0000313" key="3">
    <source>
        <dbReference type="Proteomes" id="UP000050488"/>
    </source>
</evidence>
<gene>
    <name evidence="2" type="ORF">Clow_02098</name>
</gene>
<dbReference type="EMBL" id="LKEV01000007">
    <property type="protein sequence ID" value="KQB84836.1"/>
    <property type="molecule type" value="Genomic_DNA"/>
</dbReference>
<dbReference type="STRING" id="1544413.Clow_02098"/>
<feature type="transmembrane region" description="Helical" evidence="1">
    <location>
        <begin position="146"/>
        <end position="170"/>
    </location>
</feature>
<keyword evidence="1" id="KW-0472">Membrane</keyword>
<accession>A0A0Q0YQY8</accession>